<reference evidence="2 3" key="1">
    <citation type="journal article" date="2023" name="ISME J.">
        <title>Cultivation and genomic characterization of novel and ubiquitous marine nitrite-oxidizing bacteria from the Nitrospirales.</title>
        <authorList>
            <person name="Mueller A.J."/>
            <person name="Daebeler A."/>
            <person name="Herbold C.W."/>
            <person name="Kirkegaard R.H."/>
            <person name="Daims H."/>
        </authorList>
    </citation>
    <scope>NUCLEOTIDE SEQUENCE [LARGE SCALE GENOMIC DNA]</scope>
    <source>
        <strain evidence="2 3">EB</strain>
    </source>
</reference>
<evidence type="ECO:0000313" key="2">
    <source>
        <dbReference type="EMBL" id="MDT7041832.1"/>
    </source>
</evidence>
<organism evidence="2 3">
    <name type="scientific">Candidatus Nitronereus thalassa</name>
    <dbReference type="NCBI Taxonomy" id="3020898"/>
    <lineage>
        <taxon>Bacteria</taxon>
        <taxon>Pseudomonadati</taxon>
        <taxon>Nitrospirota</taxon>
        <taxon>Nitrospiria</taxon>
        <taxon>Nitrospirales</taxon>
        <taxon>Nitrospiraceae</taxon>
        <taxon>Candidatus Nitronereus</taxon>
    </lineage>
</organism>
<evidence type="ECO:0008006" key="4">
    <source>
        <dbReference type="Google" id="ProtNLM"/>
    </source>
</evidence>
<feature type="region of interest" description="Disordered" evidence="1">
    <location>
        <begin position="77"/>
        <end position="99"/>
    </location>
</feature>
<keyword evidence="3" id="KW-1185">Reference proteome</keyword>
<accession>A0ABU3K5Y7</accession>
<sequence>MKVKPSQESVSVEKLTWEEDDWVPHMPRVLHTLSNKLLPIVAFSDLGSRRCEDPTLREYFEKIRQAARDSRDLIIQLRQDVQQKNGPAPRSHEKPTDSL</sequence>
<proteinExistence type="predicted"/>
<feature type="compositionally biased region" description="Basic and acidic residues" evidence="1">
    <location>
        <begin position="90"/>
        <end position="99"/>
    </location>
</feature>
<protein>
    <recommendedName>
        <fullName evidence="4">Signal transduction histidine kinase dimerisation/phosphoacceptor domain-containing protein</fullName>
    </recommendedName>
</protein>
<evidence type="ECO:0000313" key="3">
    <source>
        <dbReference type="Proteomes" id="UP001250932"/>
    </source>
</evidence>
<gene>
    <name evidence="2" type="ORF">PPG34_05675</name>
</gene>
<dbReference type="Proteomes" id="UP001250932">
    <property type="component" value="Unassembled WGS sequence"/>
</dbReference>
<name>A0ABU3K5Y7_9BACT</name>
<evidence type="ECO:0000256" key="1">
    <source>
        <dbReference type="SAM" id="MobiDB-lite"/>
    </source>
</evidence>
<dbReference type="EMBL" id="JAQOUE010000001">
    <property type="protein sequence ID" value="MDT7041832.1"/>
    <property type="molecule type" value="Genomic_DNA"/>
</dbReference>
<comment type="caution">
    <text evidence="2">The sequence shown here is derived from an EMBL/GenBank/DDBJ whole genome shotgun (WGS) entry which is preliminary data.</text>
</comment>
<dbReference type="RefSeq" id="WP_313832180.1">
    <property type="nucleotide sequence ID" value="NZ_JAQOUE010000001.1"/>
</dbReference>